<protein>
    <recommendedName>
        <fullName evidence="1">Transposase Tnp1/En/Spm-like domain-containing protein</fullName>
    </recommendedName>
</protein>
<evidence type="ECO:0000313" key="3">
    <source>
        <dbReference type="Proteomes" id="UP000006038"/>
    </source>
</evidence>
<dbReference type="Pfam" id="PF03017">
    <property type="entry name" value="Transposase_23"/>
    <property type="match status" value="1"/>
</dbReference>
<name>J3L8H4_ORYBR</name>
<evidence type="ECO:0000259" key="1">
    <source>
        <dbReference type="Pfam" id="PF03017"/>
    </source>
</evidence>
<feature type="domain" description="Transposase Tnp1/En/Spm-like" evidence="1">
    <location>
        <begin position="170"/>
        <end position="225"/>
    </location>
</feature>
<sequence>MWPYASTKLRPEFEAKIENIQPEHLDEVEITQTLQAKMVVQRKLPSGETKEEIQKMMYGQKRKRNDARSHTKCNVRLPFLFLCLLAKYPYFAMVDKRRVAVHEHQEDMNKEVDKRRVAVHEHQEDMNKEVDKRRVAVHEHQEDMNKEVDKRRVAVHGHQEDMNKEGGKDVLLLSTTWPHVPIAKATLQASYGSKIVGGMPLGSECYEVFVYDVLKAEAPLLRPPGMKMAKALKSFIAWPRAQIQWCNNGDPVKPGLRSHPG</sequence>
<dbReference type="Gramene" id="OB0210G10010.1">
    <property type="protein sequence ID" value="OB0210G10010.1"/>
    <property type="gene ID" value="OB0210G10010"/>
</dbReference>
<keyword evidence="3" id="KW-1185">Reference proteome</keyword>
<evidence type="ECO:0000313" key="2">
    <source>
        <dbReference type="EnsemblPlants" id="OB0210G10010.1"/>
    </source>
</evidence>
<dbReference type="STRING" id="4533.J3L8H4"/>
<dbReference type="AlphaFoldDB" id="J3L8H4"/>
<organism evidence="2">
    <name type="scientific">Oryza brachyantha</name>
    <name type="common">malo sina</name>
    <dbReference type="NCBI Taxonomy" id="4533"/>
    <lineage>
        <taxon>Eukaryota</taxon>
        <taxon>Viridiplantae</taxon>
        <taxon>Streptophyta</taxon>
        <taxon>Embryophyta</taxon>
        <taxon>Tracheophyta</taxon>
        <taxon>Spermatophyta</taxon>
        <taxon>Magnoliopsida</taxon>
        <taxon>Liliopsida</taxon>
        <taxon>Poales</taxon>
        <taxon>Poaceae</taxon>
        <taxon>BOP clade</taxon>
        <taxon>Oryzoideae</taxon>
        <taxon>Oryzeae</taxon>
        <taxon>Oryzinae</taxon>
        <taxon>Oryza</taxon>
    </lineage>
</organism>
<dbReference type="InterPro" id="IPR004264">
    <property type="entry name" value="Transposase_23"/>
</dbReference>
<accession>J3L8H4</accession>
<proteinExistence type="predicted"/>
<dbReference type="HOGENOM" id="CLU_1067876_0_0_1"/>
<reference evidence="2" key="1">
    <citation type="submission" date="2015-06" db="UniProtKB">
        <authorList>
            <consortium name="EnsemblPlants"/>
        </authorList>
    </citation>
    <scope>IDENTIFICATION</scope>
</reference>
<dbReference type="Proteomes" id="UP000006038">
    <property type="component" value="Unassembled WGS sequence"/>
</dbReference>
<dbReference type="EnsemblPlants" id="OB0210G10010.1">
    <property type="protein sequence ID" value="OB0210G10010.1"/>
    <property type="gene ID" value="OB0210G10010"/>
</dbReference>